<dbReference type="AlphaFoldDB" id="A0A9P7K4R8"/>
<feature type="region of interest" description="Disordered" evidence="1">
    <location>
        <begin position="1"/>
        <end position="40"/>
    </location>
</feature>
<evidence type="ECO:0000313" key="3">
    <source>
        <dbReference type="Proteomes" id="UP000717328"/>
    </source>
</evidence>
<dbReference type="EMBL" id="JABCKI010006172">
    <property type="protein sequence ID" value="KAG5635131.1"/>
    <property type="molecule type" value="Genomic_DNA"/>
</dbReference>
<reference evidence="2" key="2">
    <citation type="submission" date="2021-10" db="EMBL/GenBank/DDBJ databases">
        <title>Phylogenomics reveals ancestral predisposition of the termite-cultivated fungus Termitomyces towards a domesticated lifestyle.</title>
        <authorList>
            <person name="Auxier B."/>
            <person name="Grum-Grzhimaylo A."/>
            <person name="Cardenas M.E."/>
            <person name="Lodge J.D."/>
            <person name="Laessoe T."/>
            <person name="Pedersen O."/>
            <person name="Smith M.E."/>
            <person name="Kuyper T.W."/>
            <person name="Franco-Molano E.A."/>
            <person name="Baroni T.J."/>
            <person name="Aanen D.K."/>
        </authorList>
    </citation>
    <scope>NUCLEOTIDE SEQUENCE</scope>
    <source>
        <strain evidence="2">D49</strain>
    </source>
</reference>
<dbReference type="OrthoDB" id="4085451at2759"/>
<reference evidence="2" key="1">
    <citation type="submission" date="2021-02" db="EMBL/GenBank/DDBJ databases">
        <authorList>
            <person name="Nieuwenhuis M."/>
            <person name="Van De Peppel L.J.J."/>
        </authorList>
    </citation>
    <scope>NUCLEOTIDE SEQUENCE</scope>
    <source>
        <strain evidence="2">D49</strain>
    </source>
</reference>
<organism evidence="2 3">
    <name type="scientific">Sphagnurus paluster</name>
    <dbReference type="NCBI Taxonomy" id="117069"/>
    <lineage>
        <taxon>Eukaryota</taxon>
        <taxon>Fungi</taxon>
        <taxon>Dikarya</taxon>
        <taxon>Basidiomycota</taxon>
        <taxon>Agaricomycotina</taxon>
        <taxon>Agaricomycetes</taxon>
        <taxon>Agaricomycetidae</taxon>
        <taxon>Agaricales</taxon>
        <taxon>Tricholomatineae</taxon>
        <taxon>Lyophyllaceae</taxon>
        <taxon>Sphagnurus</taxon>
    </lineage>
</organism>
<evidence type="ECO:0000313" key="2">
    <source>
        <dbReference type="EMBL" id="KAG5635131.1"/>
    </source>
</evidence>
<accession>A0A9P7K4R8</accession>
<name>A0A9P7K4R8_9AGAR</name>
<comment type="caution">
    <text evidence="2">The sequence shown here is derived from an EMBL/GenBank/DDBJ whole genome shotgun (WGS) entry which is preliminary data.</text>
</comment>
<sequence length="110" mass="12645">MQTIRPKEIETKKLFQSRLESEHEASSHVPIHNRLHAPTLSELMDKRKAAKSTQDIERLAREYGIESTKLESLSRFITSPSVHSGTAQRTVEKDGEETFTMTVRYNFISL</sequence>
<protein>
    <submittedName>
        <fullName evidence="2">Uncharacterized protein</fullName>
    </submittedName>
</protein>
<gene>
    <name evidence="2" type="ORF">H0H81_012344</name>
</gene>
<feature type="compositionally biased region" description="Basic and acidic residues" evidence="1">
    <location>
        <begin position="1"/>
        <end position="26"/>
    </location>
</feature>
<dbReference type="Proteomes" id="UP000717328">
    <property type="component" value="Unassembled WGS sequence"/>
</dbReference>
<proteinExistence type="predicted"/>
<evidence type="ECO:0000256" key="1">
    <source>
        <dbReference type="SAM" id="MobiDB-lite"/>
    </source>
</evidence>
<keyword evidence="3" id="KW-1185">Reference proteome</keyword>